<keyword evidence="2" id="KW-1133">Transmembrane helix</keyword>
<dbReference type="STRING" id="1529.SAMN04487885_110111"/>
<dbReference type="Gene3D" id="3.40.50.300">
    <property type="entry name" value="P-loop containing nucleotide triphosphate hydrolases"/>
    <property type="match status" value="2"/>
</dbReference>
<dbReference type="GO" id="GO:0006302">
    <property type="term" value="P:double-strand break repair"/>
    <property type="evidence" value="ECO:0007669"/>
    <property type="project" value="InterPro"/>
</dbReference>
<dbReference type="EMBL" id="FOOE01000010">
    <property type="protein sequence ID" value="SFF79072.1"/>
    <property type="molecule type" value="Genomic_DNA"/>
</dbReference>
<evidence type="ECO:0000259" key="3">
    <source>
        <dbReference type="Pfam" id="PF13476"/>
    </source>
</evidence>
<dbReference type="PANTHER" id="PTHR41259:SF1">
    <property type="entry name" value="DOUBLE-STRAND BREAK REPAIR RAD50 ATPASE, PUTATIVE-RELATED"/>
    <property type="match status" value="1"/>
</dbReference>
<keyword evidence="2" id="KW-0472">Membrane</keyword>
<evidence type="ECO:0000256" key="1">
    <source>
        <dbReference type="SAM" id="Coils"/>
    </source>
</evidence>
<evidence type="ECO:0000313" key="5">
    <source>
        <dbReference type="Proteomes" id="UP000182135"/>
    </source>
</evidence>
<dbReference type="eggNOG" id="COG0419">
    <property type="taxonomic scope" value="Bacteria"/>
</dbReference>
<organism evidence="4 5">
    <name type="scientific">Clostridium cadaveris</name>
    <dbReference type="NCBI Taxonomy" id="1529"/>
    <lineage>
        <taxon>Bacteria</taxon>
        <taxon>Bacillati</taxon>
        <taxon>Bacillota</taxon>
        <taxon>Clostridia</taxon>
        <taxon>Eubacteriales</taxon>
        <taxon>Clostridiaceae</taxon>
        <taxon>Clostridium</taxon>
    </lineage>
</organism>
<protein>
    <submittedName>
        <fullName evidence="4">AAA domain-containing protein</fullName>
    </submittedName>
</protein>
<keyword evidence="2" id="KW-0812">Transmembrane</keyword>
<gene>
    <name evidence="4" type="ORF">SAMN04487885_110111</name>
</gene>
<keyword evidence="5" id="KW-1185">Reference proteome</keyword>
<evidence type="ECO:0000313" key="4">
    <source>
        <dbReference type="EMBL" id="SFF79072.1"/>
    </source>
</evidence>
<dbReference type="SUPFAM" id="SSF52540">
    <property type="entry name" value="P-loop containing nucleoside triphosphate hydrolases"/>
    <property type="match status" value="1"/>
</dbReference>
<dbReference type="RefSeq" id="WP_027638742.1">
    <property type="nucleotide sequence ID" value="NZ_BAAACD010000033.1"/>
</dbReference>
<feature type="coiled-coil region" evidence="1">
    <location>
        <begin position="361"/>
        <end position="408"/>
    </location>
</feature>
<dbReference type="Pfam" id="PF13476">
    <property type="entry name" value="AAA_23"/>
    <property type="match status" value="1"/>
</dbReference>
<feature type="coiled-coil region" evidence="1">
    <location>
        <begin position="599"/>
        <end position="668"/>
    </location>
</feature>
<dbReference type="AlphaFoldDB" id="A0A1I2LI22"/>
<keyword evidence="1" id="KW-0175">Coiled coil</keyword>
<feature type="transmembrane region" description="Helical" evidence="2">
    <location>
        <begin position="461"/>
        <end position="480"/>
    </location>
</feature>
<evidence type="ECO:0000256" key="2">
    <source>
        <dbReference type="SAM" id="Phobius"/>
    </source>
</evidence>
<feature type="coiled-coil region" evidence="1">
    <location>
        <begin position="285"/>
        <end position="333"/>
    </location>
</feature>
<dbReference type="PANTHER" id="PTHR41259">
    <property type="entry name" value="DOUBLE-STRAND BREAK REPAIR RAD50 ATPASE, PUTATIVE-RELATED"/>
    <property type="match status" value="1"/>
</dbReference>
<name>A0A1I2LI22_9CLOT</name>
<dbReference type="GO" id="GO:0016887">
    <property type="term" value="F:ATP hydrolysis activity"/>
    <property type="evidence" value="ECO:0007669"/>
    <property type="project" value="InterPro"/>
</dbReference>
<dbReference type="InterPro" id="IPR038729">
    <property type="entry name" value="Rad50/SbcC_AAA"/>
</dbReference>
<proteinExistence type="predicted"/>
<reference evidence="4 5" key="1">
    <citation type="submission" date="2016-10" db="EMBL/GenBank/DDBJ databases">
        <authorList>
            <person name="de Groot N.N."/>
        </authorList>
    </citation>
    <scope>NUCLEOTIDE SEQUENCE [LARGE SCALE GENOMIC DNA]</scope>
    <source>
        <strain evidence="4 5">NLAE-zl-G419</strain>
    </source>
</reference>
<accession>A0A1I2LI22</accession>
<sequence length="922" mass="108095">MIIKELNIKSFGAIKNKKISLTEGINVIYGKNESGKSTTEGFISILLYGMSGGRKNLKQNERKRFIPWKENTAQGEIHIKHGEDEIIIERTFGSTKKEDTINFINFLTGEKIKGITKEPGRYFLDLSKESFMKTLLIKQLGAEVARDKEEEIMQKLTNLEQGGDDSISYYEAVAVLENYKKFYVGSRKNGELDSLRKRLLLLTEELSDSLKRNEDGIEDEIKLKELKDEGESLIKNLKALELYKKYMRKMNLQKEYEEISKYLKMSKDLGETKDQYDRDLGQYINEEVLNRISEDYKQYESLNDELIYQEECLKEAESNYDIFKDEYERLEAFQGLEDDVDIKLIKLLEERKGALIKLEHRSKCKKNLDNIENEINEVKGKIEKYGIIDDERNDIDKILERYEDALKELKYLLNTYSSHNNITISNEEIKKNKIMANLLEIGAIASAGIFIFQLIKKSAGIPMYFLAIISIVCIFLSFKIKNHANLNEMRMKDDQKKYDSINSLKEEIVSIENKLESYYNKLGIKNYEEFVAAIKCYDVMKDKEERLKYVMREKLIEFNSYEGESLENSLNRANNMINFLLNHTSCENEEEFLRNHKLYEEKAFQMDSLERELKNLESNVSTIKNKLDIKEIELKNELSKIERGYIPLEKLTEEIEILKNKLKMKVMVENEIKRVEDGYKLLLKDRHLEDMKDELQDIFKEDIDFSFEKEEDVDTCLKENNEKLRETEKSIKDVENSISNRFKGFREPWIIEEEIEEVKSAIENGEEAVKIADIALENLNQCFKELQKNFGPKLNKIVGKIYSKLTDGKYEEVKVSDNYDLLVRDNKENSLVEANYLSNGAFDQAYFALRMALIEMIFGEDKVPIILDDTFIQYDDERTLRALKILEEYSENKQIILLTCQSREKDYFERVDNANIITMEGI</sequence>
<dbReference type="Proteomes" id="UP000182135">
    <property type="component" value="Unassembled WGS sequence"/>
</dbReference>
<dbReference type="GeneID" id="90545708"/>
<dbReference type="OrthoDB" id="9764467at2"/>
<feature type="coiled-coil region" evidence="1">
    <location>
        <begin position="192"/>
        <end position="243"/>
    </location>
</feature>
<feature type="domain" description="Rad50/SbcC-type AAA" evidence="3">
    <location>
        <begin position="6"/>
        <end position="238"/>
    </location>
</feature>
<dbReference type="InterPro" id="IPR027417">
    <property type="entry name" value="P-loop_NTPase"/>
</dbReference>